<accession>A0A7D4Q1M0</accession>
<dbReference type="InterPro" id="IPR018062">
    <property type="entry name" value="HTH_AraC-typ_CS"/>
</dbReference>
<protein>
    <recommendedName>
        <fullName evidence="2">histidine kinase</fullName>
        <ecNumber evidence="2">2.7.13.3</ecNumber>
    </recommendedName>
</protein>
<dbReference type="PROSITE" id="PS00041">
    <property type="entry name" value="HTH_ARAC_FAMILY_1"/>
    <property type="match status" value="1"/>
</dbReference>
<dbReference type="SUPFAM" id="SSF46689">
    <property type="entry name" value="Homeodomain-like"/>
    <property type="match status" value="1"/>
</dbReference>
<evidence type="ECO:0000259" key="14">
    <source>
        <dbReference type="PROSITE" id="PS01124"/>
    </source>
</evidence>
<dbReference type="InterPro" id="IPR011123">
    <property type="entry name" value="Y_Y_Y"/>
</dbReference>
<evidence type="ECO:0000256" key="8">
    <source>
        <dbReference type="ARBA" id="ARBA00023012"/>
    </source>
</evidence>
<dbReference type="CDD" id="cd00075">
    <property type="entry name" value="HATPase"/>
    <property type="match status" value="1"/>
</dbReference>
<dbReference type="FunFam" id="1.10.10.60:FF:000284">
    <property type="entry name" value="Two-component system sensor histidine kinase/response regulator"/>
    <property type="match status" value="1"/>
</dbReference>
<dbReference type="FunFam" id="1.10.287.130:FF:000045">
    <property type="entry name" value="Two-component system sensor histidine kinase/response regulator"/>
    <property type="match status" value="1"/>
</dbReference>
<dbReference type="SMART" id="SM00388">
    <property type="entry name" value="HisKA"/>
    <property type="match status" value="1"/>
</dbReference>
<keyword evidence="18" id="KW-1185">Reference proteome</keyword>
<dbReference type="PROSITE" id="PS50110">
    <property type="entry name" value="RESPONSE_REGULATORY"/>
    <property type="match status" value="1"/>
</dbReference>
<dbReference type="EC" id="2.7.13.3" evidence="2"/>
<evidence type="ECO:0000259" key="15">
    <source>
        <dbReference type="PROSITE" id="PS50109"/>
    </source>
</evidence>
<dbReference type="PANTHER" id="PTHR43547:SF2">
    <property type="entry name" value="HYBRID SIGNAL TRANSDUCTION HISTIDINE KINASE C"/>
    <property type="match status" value="1"/>
</dbReference>
<dbReference type="CDD" id="cd17574">
    <property type="entry name" value="REC_OmpR"/>
    <property type="match status" value="1"/>
</dbReference>
<dbReference type="SUPFAM" id="SSF55874">
    <property type="entry name" value="ATPase domain of HSP90 chaperone/DNA topoisomerase II/histidine kinase"/>
    <property type="match status" value="1"/>
</dbReference>
<dbReference type="PROSITE" id="PS50109">
    <property type="entry name" value="HIS_KIN"/>
    <property type="match status" value="1"/>
</dbReference>
<dbReference type="Proteomes" id="UP000505355">
    <property type="component" value="Chromosome"/>
</dbReference>
<dbReference type="InterPro" id="IPR011110">
    <property type="entry name" value="Reg_prop"/>
</dbReference>
<evidence type="ECO:0000256" key="1">
    <source>
        <dbReference type="ARBA" id="ARBA00000085"/>
    </source>
</evidence>
<dbReference type="PANTHER" id="PTHR43547">
    <property type="entry name" value="TWO-COMPONENT HISTIDINE KINASE"/>
    <property type="match status" value="1"/>
</dbReference>
<keyword evidence="8" id="KW-0902">Two-component regulatory system</keyword>
<dbReference type="Pfam" id="PF07495">
    <property type="entry name" value="Y_Y_Y"/>
    <property type="match status" value="1"/>
</dbReference>
<dbReference type="PRINTS" id="PR00344">
    <property type="entry name" value="BCTRLSENSOR"/>
</dbReference>
<dbReference type="SUPFAM" id="SSF47384">
    <property type="entry name" value="Homodimeric domain of signal transducing histidine kinase"/>
    <property type="match status" value="1"/>
</dbReference>
<dbReference type="GO" id="GO:0005524">
    <property type="term" value="F:ATP binding"/>
    <property type="evidence" value="ECO:0007669"/>
    <property type="project" value="UniProtKB-KW"/>
</dbReference>
<dbReference type="RefSeq" id="WP_173413725.1">
    <property type="nucleotide sequence ID" value="NZ_CP054139.1"/>
</dbReference>
<feature type="domain" description="Response regulatory" evidence="16">
    <location>
        <begin position="1126"/>
        <end position="1241"/>
    </location>
</feature>
<evidence type="ECO:0000256" key="10">
    <source>
        <dbReference type="ARBA" id="ARBA00023125"/>
    </source>
</evidence>
<feature type="transmembrane region" description="Helical" evidence="13">
    <location>
        <begin position="804"/>
        <end position="824"/>
    </location>
</feature>
<evidence type="ECO:0000256" key="2">
    <source>
        <dbReference type="ARBA" id="ARBA00012438"/>
    </source>
</evidence>
<gene>
    <name evidence="17" type="ORF">HQ865_04425</name>
</gene>
<dbReference type="InterPro" id="IPR015943">
    <property type="entry name" value="WD40/YVTN_repeat-like_dom_sf"/>
</dbReference>
<dbReference type="FunFam" id="2.60.40.10:FF:000791">
    <property type="entry name" value="Two-component system sensor histidine kinase/response regulator"/>
    <property type="match status" value="1"/>
</dbReference>
<dbReference type="PROSITE" id="PS01124">
    <property type="entry name" value="HTH_ARAC_FAMILY_2"/>
    <property type="match status" value="1"/>
</dbReference>
<evidence type="ECO:0000256" key="4">
    <source>
        <dbReference type="ARBA" id="ARBA00022679"/>
    </source>
</evidence>
<keyword evidence="11" id="KW-0804">Transcription</keyword>
<keyword evidence="9" id="KW-0805">Transcription regulation</keyword>
<dbReference type="InterPro" id="IPR018060">
    <property type="entry name" value="HTH_AraC"/>
</dbReference>
<evidence type="ECO:0000259" key="16">
    <source>
        <dbReference type="PROSITE" id="PS50110"/>
    </source>
</evidence>
<dbReference type="InterPro" id="IPR036890">
    <property type="entry name" value="HATPase_C_sf"/>
</dbReference>
<dbReference type="SMART" id="SM00342">
    <property type="entry name" value="HTH_ARAC"/>
    <property type="match status" value="1"/>
</dbReference>
<evidence type="ECO:0000256" key="7">
    <source>
        <dbReference type="ARBA" id="ARBA00022840"/>
    </source>
</evidence>
<dbReference type="GO" id="GO:0000155">
    <property type="term" value="F:phosphorelay sensor kinase activity"/>
    <property type="evidence" value="ECO:0007669"/>
    <property type="project" value="InterPro"/>
</dbReference>
<dbReference type="InterPro" id="IPR036097">
    <property type="entry name" value="HisK_dim/P_sf"/>
</dbReference>
<feature type="domain" description="Histidine kinase" evidence="15">
    <location>
        <begin position="858"/>
        <end position="1079"/>
    </location>
</feature>
<proteinExistence type="predicted"/>
<dbReference type="SMART" id="SM00387">
    <property type="entry name" value="HATPase_c"/>
    <property type="match status" value="1"/>
</dbReference>
<keyword evidence="5" id="KW-0547">Nucleotide-binding</keyword>
<dbReference type="CDD" id="cd00082">
    <property type="entry name" value="HisKA"/>
    <property type="match status" value="1"/>
</dbReference>
<dbReference type="KEGG" id="mmab:HQ865_04425"/>
<dbReference type="Gene3D" id="1.10.10.60">
    <property type="entry name" value="Homeodomain-like"/>
    <property type="match status" value="2"/>
</dbReference>
<dbReference type="EMBL" id="CP054139">
    <property type="protein sequence ID" value="QKJ29027.1"/>
    <property type="molecule type" value="Genomic_DNA"/>
</dbReference>
<dbReference type="GO" id="GO:0043565">
    <property type="term" value="F:sequence-specific DNA binding"/>
    <property type="evidence" value="ECO:0007669"/>
    <property type="project" value="InterPro"/>
</dbReference>
<keyword evidence="13" id="KW-1133">Transmembrane helix</keyword>
<dbReference type="Pfam" id="PF12833">
    <property type="entry name" value="HTH_18"/>
    <property type="match status" value="1"/>
</dbReference>
<evidence type="ECO:0000256" key="6">
    <source>
        <dbReference type="ARBA" id="ARBA00022777"/>
    </source>
</evidence>
<dbReference type="InterPro" id="IPR004358">
    <property type="entry name" value="Sig_transdc_His_kin-like_C"/>
</dbReference>
<dbReference type="GO" id="GO:0003700">
    <property type="term" value="F:DNA-binding transcription factor activity"/>
    <property type="evidence" value="ECO:0007669"/>
    <property type="project" value="InterPro"/>
</dbReference>
<keyword evidence="7" id="KW-0067">ATP-binding</keyword>
<evidence type="ECO:0000256" key="11">
    <source>
        <dbReference type="ARBA" id="ARBA00023163"/>
    </source>
</evidence>
<dbReference type="InterPro" id="IPR003594">
    <property type="entry name" value="HATPase_dom"/>
</dbReference>
<feature type="modified residue" description="4-aspartylphosphate" evidence="12">
    <location>
        <position position="1174"/>
    </location>
</feature>
<dbReference type="FunFam" id="3.30.565.10:FF:000037">
    <property type="entry name" value="Hybrid sensor histidine kinase/response regulator"/>
    <property type="match status" value="1"/>
</dbReference>
<evidence type="ECO:0000313" key="18">
    <source>
        <dbReference type="Proteomes" id="UP000505355"/>
    </source>
</evidence>
<dbReference type="Pfam" id="PF02518">
    <property type="entry name" value="HATPase_c"/>
    <property type="match status" value="1"/>
</dbReference>
<evidence type="ECO:0000256" key="12">
    <source>
        <dbReference type="PROSITE-ProRule" id="PRU00169"/>
    </source>
</evidence>
<keyword evidence="13" id="KW-0472">Membrane</keyword>
<dbReference type="Gene3D" id="3.30.565.10">
    <property type="entry name" value="Histidine kinase-like ATPase, C-terminal domain"/>
    <property type="match status" value="1"/>
</dbReference>
<keyword evidence="4" id="KW-0808">Transferase</keyword>
<keyword evidence="6" id="KW-0418">Kinase</keyword>
<dbReference type="InterPro" id="IPR009057">
    <property type="entry name" value="Homeodomain-like_sf"/>
</dbReference>
<dbReference type="Pfam" id="PF00072">
    <property type="entry name" value="Response_reg"/>
    <property type="match status" value="1"/>
</dbReference>
<dbReference type="FunFam" id="3.40.50.2300:FF:000138">
    <property type="entry name" value="Two-component system sensor histidine kinase/response regulator"/>
    <property type="match status" value="1"/>
</dbReference>
<dbReference type="InterPro" id="IPR013783">
    <property type="entry name" value="Ig-like_fold"/>
</dbReference>
<dbReference type="Pfam" id="PF00512">
    <property type="entry name" value="HisKA"/>
    <property type="match status" value="1"/>
</dbReference>
<dbReference type="Gene3D" id="3.40.50.2300">
    <property type="match status" value="1"/>
</dbReference>
<dbReference type="CDD" id="cd00146">
    <property type="entry name" value="PKD"/>
    <property type="match status" value="1"/>
</dbReference>
<dbReference type="Gene3D" id="2.60.40.10">
    <property type="entry name" value="Immunoglobulins"/>
    <property type="match status" value="1"/>
</dbReference>
<keyword evidence="3 12" id="KW-0597">Phosphoprotein</keyword>
<comment type="catalytic activity">
    <reaction evidence="1">
        <text>ATP + protein L-histidine = ADP + protein N-phospho-L-histidine.</text>
        <dbReference type="EC" id="2.7.13.3"/>
    </reaction>
</comment>
<name>A0A7D4Q1M0_9SPHI</name>
<evidence type="ECO:0000256" key="5">
    <source>
        <dbReference type="ARBA" id="ARBA00022741"/>
    </source>
</evidence>
<dbReference type="Gene3D" id="1.10.287.130">
    <property type="match status" value="1"/>
</dbReference>
<dbReference type="InterPro" id="IPR001789">
    <property type="entry name" value="Sig_transdc_resp-reg_receiver"/>
</dbReference>
<dbReference type="InterPro" id="IPR003661">
    <property type="entry name" value="HisK_dim/P_dom"/>
</dbReference>
<reference evidence="17 18" key="1">
    <citation type="submission" date="2020-05" db="EMBL/GenBank/DDBJ databases">
        <title>Mucilaginibacter mali sp. nov.</title>
        <authorList>
            <person name="Kim H.S."/>
            <person name="Lee K.C."/>
            <person name="Suh M.K."/>
            <person name="Kim J.-S."/>
            <person name="Han K.-I."/>
            <person name="Eom M.K."/>
            <person name="Shin Y.K."/>
            <person name="Lee J.-S."/>
        </authorList>
    </citation>
    <scope>NUCLEOTIDE SEQUENCE [LARGE SCALE GENOMIC DNA]</scope>
    <source>
        <strain evidence="17 18">G2-14</strain>
    </source>
</reference>
<dbReference type="InterPro" id="IPR011006">
    <property type="entry name" value="CheY-like_superfamily"/>
</dbReference>
<evidence type="ECO:0000256" key="13">
    <source>
        <dbReference type="SAM" id="Phobius"/>
    </source>
</evidence>
<dbReference type="Gene3D" id="2.130.10.10">
    <property type="entry name" value="YVTN repeat-like/Quinoprotein amine dehydrogenase"/>
    <property type="match status" value="2"/>
</dbReference>
<dbReference type="Pfam" id="PF07494">
    <property type="entry name" value="Reg_prop"/>
    <property type="match status" value="6"/>
</dbReference>
<sequence>MRSSLKYILLLLFVFPLFSNGQVTPVKFKHLTINEGLSQNTVYCTLQDSEGFIWIGTEDGLNRYDGYNFTIYKHKKSPITLSNSQVTCLFEDADKNLWVGTTDGINIYDRQKDQFKRIYTLSKKSSESNDFITTIVQDKAKSIWVSTYDGLKLYKPGSNSFKVFPINSPGLSKLTNKIQTMSLYNGKLWVGTGNDLKLFDTQKQAFISLPAIIDKNEELKHSGVRCIRKSRNDHYWIGTETAGLYDYDAQRNTLNNYRYKAGDANGMLSNIVRDVLVAADNEIWIGTREGLSILRAGDISNYTYDKYNPEALSHNSVRHFMKDRAGNIWVGTFAGGVDVYFAESKNFINISEQIGMKPGLSQRVISAIVKNADGSLWIGTEGGGLNYADLKHNVFQHYTISDLQNLNGSNIVKALSKDARGNLWVGTYNGLYYFDVANRKFASYPYLKKDSTPAISQFYALHATADGLCIGTNGAGLQFLDHKGVVISYLHSQKDPHSISSNNISALLYDKGNYWIGTQRGLNFFNAQTKQFTRYKYNDNDTTSLSSNTVISLFADAQNRLWIGTEGGGVNYFDRTHNKFYSIGEADGLANGVVHAINQDAQGNLWVSTNKGLSKIKFNTPAPPFSGHVKVTNYTIADGLPSNQFSNQSAITGQGNQLIFGSISGITLFDPARIITNTYKPPVVITDFLIRNKSVSVSDVDSPLQSQINETSEITLTHDQGFISFRFAALNYINPDNNSYAYKLEGFKGDNGWHYVGNQRMATYTNLDAGTYVFKVKASNNDGVWNNQVKSIKLIVLPPWWKTWWAYLTYVVIIGLLLYAFYYYSIKTATLTNELEFEYLSHQKDQELAQRKLTFFTNISHEIKTPLTLILAPLEKLIRLNESNNKVQNQLMLMQRNGERLIRLINQLLDFRRFEEGNMVLQAAEGNVVKFLNEVVISFEGYAQSKNISLMFKSAAPEIKVFYDRDKLEKIFYNLLSNALKFTPTNGRVAVNVRTDNNQLLVEVEDNGIGIPQENLTKIFDRFNHFSNPKQNAGGTGIGLSFSQGLAELHSGSISVESTVANGNEHGHTCFTVRLPLGSAHLRTNEIVNDFQDSENIEQYLTAAETVNLPVKTEAPAVTEQDEKPVMLIVEDNAEVLNFIANNFSADYVVHTAADGVEGLKLATELIPDMIISDVMMPNMNGITLCSKIKTDARTSHIPVILLTARTPLIFKLEGLETGADDYITKPFSIDILETRVRNLIESRKKLRDRYRKEISLQPQNVAITSPDEKFLAKVMAFIERNMAETTLSVEELGKEVGMSRVTLYRKIKALTNQTAIEFIRGVRIKRAAQLLEQNKFNVSEVAYMVGFIDVDYFRKCFKEQYGHTPKEYAHTADKNS</sequence>
<keyword evidence="13" id="KW-0812">Transmembrane</keyword>
<dbReference type="SUPFAM" id="SSF63829">
    <property type="entry name" value="Calcium-dependent phosphotriesterase"/>
    <property type="match status" value="3"/>
</dbReference>
<dbReference type="SMART" id="SM00448">
    <property type="entry name" value="REC"/>
    <property type="match status" value="1"/>
</dbReference>
<evidence type="ECO:0000313" key="17">
    <source>
        <dbReference type="EMBL" id="QKJ29027.1"/>
    </source>
</evidence>
<evidence type="ECO:0000256" key="3">
    <source>
        <dbReference type="ARBA" id="ARBA00022553"/>
    </source>
</evidence>
<organism evidence="17 18">
    <name type="scientific">Mucilaginibacter mali</name>
    <dbReference type="NCBI Taxonomy" id="2740462"/>
    <lineage>
        <taxon>Bacteria</taxon>
        <taxon>Pseudomonadati</taxon>
        <taxon>Bacteroidota</taxon>
        <taxon>Sphingobacteriia</taxon>
        <taxon>Sphingobacteriales</taxon>
        <taxon>Sphingobacteriaceae</taxon>
        <taxon>Mucilaginibacter</taxon>
    </lineage>
</organism>
<evidence type="ECO:0000256" key="9">
    <source>
        <dbReference type="ARBA" id="ARBA00023015"/>
    </source>
</evidence>
<keyword evidence="10" id="KW-0238">DNA-binding</keyword>
<dbReference type="SUPFAM" id="SSF52172">
    <property type="entry name" value="CheY-like"/>
    <property type="match status" value="1"/>
</dbReference>
<feature type="domain" description="HTH araC/xylS-type" evidence="14">
    <location>
        <begin position="1273"/>
        <end position="1372"/>
    </location>
</feature>
<dbReference type="InterPro" id="IPR005467">
    <property type="entry name" value="His_kinase_dom"/>
</dbReference>